<dbReference type="EMBL" id="JABWRE010000004">
    <property type="protein sequence ID" value="MBC3440556.1"/>
    <property type="molecule type" value="Genomic_DNA"/>
</dbReference>
<reference evidence="3" key="4">
    <citation type="submission" date="2021-06" db="EMBL/GenBank/DDBJ databases">
        <title>Updating the genus Pseudomonas: Description of 43 new species and partition of the Pseudomonas putida group.</title>
        <authorList>
            <person name="Girard L."/>
            <person name="Lood C."/>
            <person name="Vandamme P."/>
            <person name="Rokni-Zadeh H."/>
            <person name="Van Noort V."/>
            <person name="Hofte M."/>
            <person name="Lavigne R."/>
            <person name="De Mot R."/>
        </authorList>
    </citation>
    <scope>NUCLEOTIDE SEQUENCE</scope>
    <source>
        <strain evidence="3">SWRI10</strain>
    </source>
</reference>
<keyword evidence="1" id="KW-1133">Transmembrane helix</keyword>
<dbReference type="EMBL" id="JAHWXS010000036">
    <property type="protein sequence ID" value="MFK5736745.1"/>
    <property type="molecule type" value="Genomic_DNA"/>
</dbReference>
<keyword evidence="1" id="KW-0472">Membrane</keyword>
<reference evidence="2" key="3">
    <citation type="submission" date="2020-07" db="EMBL/GenBank/DDBJ databases">
        <authorList>
            <person name="Lood C."/>
            <person name="Girard L."/>
        </authorList>
    </citation>
    <scope>NUCLEOTIDE SEQUENCE</scope>
    <source>
        <strain evidence="2">SWRI10</strain>
    </source>
</reference>
<feature type="transmembrane region" description="Helical" evidence="1">
    <location>
        <begin position="107"/>
        <end position="127"/>
    </location>
</feature>
<organism evidence="2">
    <name type="scientific">Pseudomonas urmiensis</name>
    <dbReference type="NCBI Taxonomy" id="2745493"/>
    <lineage>
        <taxon>Bacteria</taxon>
        <taxon>Pseudomonadati</taxon>
        <taxon>Pseudomonadota</taxon>
        <taxon>Gammaproteobacteria</taxon>
        <taxon>Pseudomonadales</taxon>
        <taxon>Pseudomonadaceae</taxon>
        <taxon>Pseudomonas</taxon>
    </lineage>
</organism>
<dbReference type="EMBL" id="JABWRE020000001">
    <property type="protein sequence ID" value="MBV4534551.1"/>
    <property type="molecule type" value="Genomic_DNA"/>
</dbReference>
<evidence type="ECO:0000256" key="1">
    <source>
        <dbReference type="SAM" id="Phobius"/>
    </source>
</evidence>
<reference evidence="2" key="2">
    <citation type="journal article" date="2020" name="Microorganisms">
        <title>Reliable Identification of Environmental Pseudomonas Isolates Using the rpoD Gene.</title>
        <authorList>
            <consortium name="The Broad Institute Genome Sequencing Platform"/>
            <person name="Girard L."/>
            <person name="Lood C."/>
            <person name="Rokni-Zadeh H."/>
            <person name="van Noort V."/>
            <person name="Lavigne R."/>
            <person name="De Mot R."/>
        </authorList>
    </citation>
    <scope>NUCLEOTIDE SEQUENCE</scope>
    <source>
        <strain evidence="2">SWRI10</strain>
    </source>
</reference>
<evidence type="ECO:0000313" key="3">
    <source>
        <dbReference type="EMBL" id="MBV4534551.1"/>
    </source>
</evidence>
<dbReference type="RefSeq" id="WP_186554114.1">
    <property type="nucleotide sequence ID" value="NZ_JABWRE020000001.1"/>
</dbReference>
<comment type="caution">
    <text evidence="2">The sequence shown here is derived from an EMBL/GenBank/DDBJ whole genome shotgun (WGS) entry which is preliminary data.</text>
</comment>
<accession>A0A923JUX9</accession>
<feature type="transmembrane region" description="Helical" evidence="1">
    <location>
        <begin position="69"/>
        <end position="87"/>
    </location>
</feature>
<keyword evidence="1" id="KW-0812">Transmembrane</keyword>
<feature type="transmembrane region" description="Helical" evidence="1">
    <location>
        <begin position="139"/>
        <end position="157"/>
    </location>
</feature>
<dbReference type="Proteomes" id="UP000599879">
    <property type="component" value="Unassembled WGS sequence"/>
</dbReference>
<reference evidence="4" key="5">
    <citation type="submission" date="2021-07" db="EMBL/GenBank/DDBJ databases">
        <authorList>
            <person name="Wevar Oller A.L."/>
            <person name="Talano M.A."/>
            <person name="Torres Tejerizo G.A."/>
            <person name="Agostini E."/>
        </authorList>
    </citation>
    <scope>NUCLEOTIDE SEQUENCE</scope>
    <source>
        <strain evidence="4">AW4</strain>
    </source>
</reference>
<proteinExistence type="predicted"/>
<dbReference type="AlphaFoldDB" id="A0A923JUX9"/>
<feature type="transmembrane region" description="Helical" evidence="1">
    <location>
        <begin position="41"/>
        <end position="62"/>
    </location>
</feature>
<evidence type="ECO:0000313" key="5">
    <source>
        <dbReference type="Proteomes" id="UP001621534"/>
    </source>
</evidence>
<keyword evidence="5" id="KW-1185">Reference proteome</keyword>
<protein>
    <submittedName>
        <fullName evidence="2">Uncharacterized protein</fullName>
    </submittedName>
</protein>
<reference evidence="4 5" key="1">
    <citation type="journal article" date="2012" name="Plant Soil">
        <title>Screening of plant growth-promoting traits in arsenic-resistant bacteria isolated from the rhizosphere of soybean plants from Argentinean agricultural soil.</title>
        <authorList>
            <person name="Wevar Oller A.L."/>
            <person name="Talano M.A."/>
            <person name="Agostini E."/>
        </authorList>
    </citation>
    <scope>NUCLEOTIDE SEQUENCE [LARGE SCALE GENOMIC DNA]</scope>
    <source>
        <strain evidence="4 5">AW4</strain>
    </source>
</reference>
<evidence type="ECO:0000313" key="4">
    <source>
        <dbReference type="EMBL" id="MFK5736745.1"/>
    </source>
</evidence>
<dbReference type="Proteomes" id="UP001621534">
    <property type="component" value="Unassembled WGS sequence"/>
</dbReference>
<name>A0A923JUX9_9PSED</name>
<evidence type="ECO:0000313" key="2">
    <source>
        <dbReference type="EMBL" id="MBC3440556.1"/>
    </source>
</evidence>
<sequence length="179" mass="20001">MPAFYLTFSLLLYLVSLYFEGAVMSAGRHMPALQMLLYGPWGVPFGLYQWFANPLLALAVLAHRRFRRLALVLGLAALYLAASSLGIDRLPDNRSYAFQDLIGFGAGFYLWLGAIALFCLGQGWWCWKARSSTDMPGWRWLDVALIAALGVAVYAGTQMPSLRFQVDKVLMPPEQPQAF</sequence>
<gene>
    <name evidence="3" type="ORF">HU737_000995</name>
    <name evidence="2" type="ORF">HU737_07690</name>
    <name evidence="4" type="ORF">KW869_24695</name>
</gene>